<organism evidence="1 2">
    <name type="scientific">Vitis vinifera</name>
    <name type="common">Grape</name>
    <dbReference type="NCBI Taxonomy" id="29760"/>
    <lineage>
        <taxon>Eukaryota</taxon>
        <taxon>Viridiplantae</taxon>
        <taxon>Streptophyta</taxon>
        <taxon>Embryophyta</taxon>
        <taxon>Tracheophyta</taxon>
        <taxon>Spermatophyta</taxon>
        <taxon>Magnoliopsida</taxon>
        <taxon>eudicotyledons</taxon>
        <taxon>Gunneridae</taxon>
        <taxon>Pentapetalae</taxon>
        <taxon>rosids</taxon>
        <taxon>Vitales</taxon>
        <taxon>Vitaceae</taxon>
        <taxon>Viteae</taxon>
        <taxon>Vitis</taxon>
    </lineage>
</organism>
<comment type="caution">
    <text evidence="1">The sequence shown here is derived from an EMBL/GenBank/DDBJ whole genome shotgun (WGS) entry which is preliminary data.</text>
</comment>
<reference evidence="1 2" key="1">
    <citation type="journal article" date="2018" name="PLoS Genet.">
        <title>Population sequencing reveals clonal diversity and ancestral inbreeding in the grapevine cultivar Chardonnay.</title>
        <authorList>
            <person name="Roach M.J."/>
            <person name="Johnson D.L."/>
            <person name="Bohlmann J."/>
            <person name="van Vuuren H.J."/>
            <person name="Jones S.J."/>
            <person name="Pretorius I.S."/>
            <person name="Schmidt S.A."/>
            <person name="Borneman A.R."/>
        </authorList>
    </citation>
    <scope>NUCLEOTIDE SEQUENCE [LARGE SCALE GENOMIC DNA]</scope>
    <source>
        <strain evidence="2">cv. Chardonnay</strain>
        <tissue evidence="1">Leaf</tissue>
    </source>
</reference>
<dbReference type="PANTHER" id="PTHR33067">
    <property type="entry name" value="RNA-DIRECTED DNA POLYMERASE-RELATED"/>
    <property type="match status" value="1"/>
</dbReference>
<proteinExistence type="predicted"/>
<dbReference type="InterPro" id="IPR021109">
    <property type="entry name" value="Peptidase_aspartic_dom_sf"/>
</dbReference>
<dbReference type="PANTHER" id="PTHR33067:SF32">
    <property type="entry name" value="ASPARTIC PEPTIDASE DDI1-TYPE DOMAIN-CONTAINING PROTEIN"/>
    <property type="match status" value="1"/>
</dbReference>
<dbReference type="AlphaFoldDB" id="A0A438DJY1"/>
<evidence type="ECO:0000313" key="2">
    <source>
        <dbReference type="Proteomes" id="UP000288805"/>
    </source>
</evidence>
<dbReference type="EMBL" id="QGNW01001594">
    <property type="protein sequence ID" value="RVW35739.1"/>
    <property type="molecule type" value="Genomic_DNA"/>
</dbReference>
<name>A0A438DJY1_VITVI</name>
<evidence type="ECO:0000313" key="1">
    <source>
        <dbReference type="EMBL" id="RVW35739.1"/>
    </source>
</evidence>
<protein>
    <submittedName>
        <fullName evidence="1">Uncharacterized protein</fullName>
    </submittedName>
</protein>
<accession>A0A438DJY1</accession>
<dbReference type="Gene3D" id="2.40.70.10">
    <property type="entry name" value="Acid Proteases"/>
    <property type="match status" value="1"/>
</dbReference>
<sequence length="312" mass="36172">MINENFEMLNEDCKALITLRSGKEYVGPKLPVIEESDARDEPTLEENVRHEKALEKSEEIIMTKEKRKSPNRLPFPTAIQRKMVGNKTSKMLEVLKHVKINIPLLDMIKQVVAYMKFLKNLCMVKRRIKLSKKAFLTKQVNAITENKALIKYKDPSCPTISATTITLSLVDHLIKVSRGVVKVVLVQVEKFYYPVDFVVLDIESLRKGVNSIPVILERLFLTKTNVLINYSNGLMQLSLGNMTMEMNVFNLCKQQMDHDDLEDEEACLIKALEQEHTEKLIREKIDEFFFIITKEEHVEVATEWKEKVTFRL</sequence>
<gene>
    <name evidence="1" type="ORF">CK203_093600</name>
</gene>
<dbReference type="Proteomes" id="UP000288805">
    <property type="component" value="Unassembled WGS sequence"/>
</dbReference>